<feature type="transmembrane region" description="Helical" evidence="5">
    <location>
        <begin position="26"/>
        <end position="46"/>
    </location>
</feature>
<dbReference type="InterPro" id="IPR051533">
    <property type="entry name" value="WaaL-like"/>
</dbReference>
<feature type="transmembrane region" description="Helical" evidence="5">
    <location>
        <begin position="233"/>
        <end position="250"/>
    </location>
</feature>
<keyword evidence="4 5" id="KW-0472">Membrane</keyword>
<proteinExistence type="predicted"/>
<evidence type="ECO:0000313" key="9">
    <source>
        <dbReference type="EMBL" id="SNQ29489.1"/>
    </source>
</evidence>
<feature type="transmembrane region" description="Helical" evidence="5">
    <location>
        <begin position="328"/>
        <end position="348"/>
    </location>
</feature>
<evidence type="ECO:0000256" key="5">
    <source>
        <dbReference type="SAM" id="Phobius"/>
    </source>
</evidence>
<feature type="transmembrane region" description="Helical" evidence="5">
    <location>
        <begin position="85"/>
        <end position="103"/>
    </location>
</feature>
<sequence>MQRFILLISAILLSLAWLSPDHYTPWLTFSSEMFAFASMMCLLALYYDQPLEVPKLQVGWMLVVLIPLIQWCFSIELYFSKALLSSSYLFAFGMVVVLGHNMAKDYEKRSLFTAISLMLFIVGFITSIIALLQWFDLEKNIWGLMELKGNRPYANFAQPNNMATFLLMSLMGALYVFEKRSIPVWLTALGVGIILFCIALSQSRTPWIACIVLSCYFLLKHKHDRYHFSKKHLLLWVLLYLNCLLWIPYLNSLLVDVGISQAQMSDIVQRANTSHSRFGIWKQMLYAIREQPWLGYGWNQTGMAQLVGADYVVHSERTNSAHNIVLEIIVWNGIILGTCILAYFAYWLWTLNRVVRSKETLIASLIVLSVAIHAMLEFPQNYAYFLLPVAFLLGFIQSETTSSVAFKMKGGVNTCILIVCILLYGLIWRDYIHAVDGLSDGRKHTDAGLAKQPATQVFMLTEYSARTEWYYLDRFTHLTPQELLHFHRAVLVSPSHYDLYKYAQLLAFNGQSAEAMHQLTLIQGLYRMKHDPKQLTQRSENQN</sequence>
<organism evidence="9 10">
    <name type="scientific">Acinetobacter apis</name>
    <dbReference type="NCBI Taxonomy" id="1229165"/>
    <lineage>
        <taxon>Bacteria</taxon>
        <taxon>Pseudomonadati</taxon>
        <taxon>Pseudomonadota</taxon>
        <taxon>Gammaproteobacteria</taxon>
        <taxon>Moraxellales</taxon>
        <taxon>Moraxellaceae</taxon>
        <taxon>Acinetobacter</taxon>
    </lineage>
</organism>
<dbReference type="GO" id="GO:0016874">
    <property type="term" value="F:ligase activity"/>
    <property type="evidence" value="ECO:0007669"/>
    <property type="project" value="UniProtKB-KW"/>
</dbReference>
<feature type="transmembrane region" description="Helical" evidence="5">
    <location>
        <begin position="360"/>
        <end position="376"/>
    </location>
</feature>
<dbReference type="Proteomes" id="UP000243463">
    <property type="component" value="Unassembled WGS sequence"/>
</dbReference>
<evidence type="ECO:0000256" key="3">
    <source>
        <dbReference type="ARBA" id="ARBA00022989"/>
    </source>
</evidence>
<evidence type="ECO:0000256" key="1">
    <source>
        <dbReference type="ARBA" id="ARBA00004141"/>
    </source>
</evidence>
<evidence type="ECO:0000259" key="6">
    <source>
        <dbReference type="Pfam" id="PF04932"/>
    </source>
</evidence>
<dbReference type="InterPro" id="IPR007016">
    <property type="entry name" value="O-antigen_ligase-rel_domated"/>
</dbReference>
<accession>A0A217EG58</accession>
<comment type="subcellular location">
    <subcellularLocation>
        <location evidence="1">Membrane</location>
        <topology evidence="1">Multi-pass membrane protein</topology>
    </subcellularLocation>
</comment>
<dbReference type="RefSeq" id="WP_088823722.1">
    <property type="nucleotide sequence ID" value="NZ_FZLN01000002.1"/>
</dbReference>
<evidence type="ECO:0000256" key="4">
    <source>
        <dbReference type="ARBA" id="ARBA00023136"/>
    </source>
</evidence>
<dbReference type="AlphaFoldDB" id="A0A217EG58"/>
<dbReference type="PANTHER" id="PTHR37422:SF13">
    <property type="entry name" value="LIPOPOLYSACCHARIDE BIOSYNTHESIS PROTEIN PA4999-RELATED"/>
    <property type="match status" value="1"/>
</dbReference>
<name>A0A217EG58_9GAMM</name>
<dbReference type="EMBL" id="FZLN01000002">
    <property type="protein sequence ID" value="SNQ29489.1"/>
    <property type="molecule type" value="Genomic_DNA"/>
</dbReference>
<feature type="domain" description="O-antigen ligase-related" evidence="6">
    <location>
        <begin position="191"/>
        <end position="340"/>
    </location>
</feature>
<feature type="transmembrane region" description="Helical" evidence="5">
    <location>
        <begin position="58"/>
        <end position="79"/>
    </location>
</feature>
<feature type="domain" description="Virulence factor membrane-bound polymerase C-terminal" evidence="7">
    <location>
        <begin position="363"/>
        <end position="531"/>
    </location>
</feature>
<keyword evidence="3 5" id="KW-1133">Transmembrane helix</keyword>
<keyword evidence="10" id="KW-1185">Reference proteome</keyword>
<dbReference type="InterPro" id="IPR031726">
    <property type="entry name" value="PglL_A"/>
</dbReference>
<dbReference type="OrthoDB" id="4448at2"/>
<dbReference type="GO" id="GO:0016020">
    <property type="term" value="C:membrane"/>
    <property type="evidence" value="ECO:0007669"/>
    <property type="project" value="UniProtKB-SubCell"/>
</dbReference>
<protein>
    <submittedName>
        <fullName evidence="9">O-antigen ligase</fullName>
    </submittedName>
</protein>
<dbReference type="InterPro" id="IPR021797">
    <property type="entry name" value="Wzy_C_2"/>
</dbReference>
<keyword evidence="9" id="KW-0436">Ligase</keyword>
<feature type="domain" description="Protein glycosylation ligase" evidence="8">
    <location>
        <begin position="152"/>
        <end position="175"/>
    </location>
</feature>
<keyword evidence="2 5" id="KW-0812">Transmembrane</keyword>
<evidence type="ECO:0000256" key="2">
    <source>
        <dbReference type="ARBA" id="ARBA00022692"/>
    </source>
</evidence>
<dbReference type="Pfam" id="PF11846">
    <property type="entry name" value="Wzy_C_2"/>
    <property type="match status" value="1"/>
</dbReference>
<gene>
    <name evidence="9" type="ORF">SAMN05444584_1443</name>
</gene>
<feature type="transmembrane region" description="Helical" evidence="5">
    <location>
        <begin position="410"/>
        <end position="428"/>
    </location>
</feature>
<feature type="transmembrane region" description="Helical" evidence="5">
    <location>
        <begin position="184"/>
        <end position="200"/>
    </location>
</feature>
<dbReference type="Pfam" id="PF15864">
    <property type="entry name" value="PglL_A"/>
    <property type="match status" value="1"/>
</dbReference>
<evidence type="ECO:0000259" key="7">
    <source>
        <dbReference type="Pfam" id="PF11846"/>
    </source>
</evidence>
<dbReference type="PANTHER" id="PTHR37422">
    <property type="entry name" value="TEICHURONIC ACID BIOSYNTHESIS PROTEIN TUAE"/>
    <property type="match status" value="1"/>
</dbReference>
<reference evidence="10" key="1">
    <citation type="submission" date="2017-06" db="EMBL/GenBank/DDBJ databases">
        <authorList>
            <person name="Varghese N."/>
            <person name="Submissions S."/>
        </authorList>
    </citation>
    <scope>NUCLEOTIDE SEQUENCE [LARGE SCALE GENOMIC DNA]</scope>
    <source>
        <strain evidence="10">ANC 5114</strain>
    </source>
</reference>
<feature type="transmembrane region" description="Helical" evidence="5">
    <location>
        <begin position="382"/>
        <end position="398"/>
    </location>
</feature>
<feature type="transmembrane region" description="Helical" evidence="5">
    <location>
        <begin position="155"/>
        <end position="177"/>
    </location>
</feature>
<evidence type="ECO:0000259" key="8">
    <source>
        <dbReference type="Pfam" id="PF15864"/>
    </source>
</evidence>
<feature type="transmembrane region" description="Helical" evidence="5">
    <location>
        <begin position="110"/>
        <end position="135"/>
    </location>
</feature>
<evidence type="ECO:0000313" key="10">
    <source>
        <dbReference type="Proteomes" id="UP000243463"/>
    </source>
</evidence>
<dbReference type="Pfam" id="PF04932">
    <property type="entry name" value="Wzy_C"/>
    <property type="match status" value="1"/>
</dbReference>